<dbReference type="AlphaFoldDB" id="A0A644YCP1"/>
<comment type="caution">
    <text evidence="11">The sequence shown here is derived from an EMBL/GenBank/DDBJ whole genome shotgun (WGS) entry which is preliminary data.</text>
</comment>
<evidence type="ECO:0000256" key="9">
    <source>
        <dbReference type="ARBA" id="ARBA00031636"/>
    </source>
</evidence>
<evidence type="ECO:0000256" key="10">
    <source>
        <dbReference type="SAM" id="Phobius"/>
    </source>
</evidence>
<gene>
    <name evidence="11" type="primary">norM_8</name>
    <name evidence="11" type="ORF">SDC9_72208</name>
</gene>
<feature type="transmembrane region" description="Helical" evidence="10">
    <location>
        <begin position="147"/>
        <end position="164"/>
    </location>
</feature>
<dbReference type="InterPro" id="IPR048279">
    <property type="entry name" value="MdtK-like"/>
</dbReference>
<dbReference type="PANTHER" id="PTHR43298:SF2">
    <property type="entry name" value="FMN_FAD EXPORTER YEEO-RELATED"/>
    <property type="match status" value="1"/>
</dbReference>
<evidence type="ECO:0000256" key="6">
    <source>
        <dbReference type="ARBA" id="ARBA00022989"/>
    </source>
</evidence>
<feature type="transmembrane region" description="Helical" evidence="10">
    <location>
        <begin position="30"/>
        <end position="49"/>
    </location>
</feature>
<feature type="transmembrane region" description="Helical" evidence="10">
    <location>
        <begin position="330"/>
        <end position="353"/>
    </location>
</feature>
<accession>A0A644YCP1</accession>
<keyword evidence="3" id="KW-0050">Antiport</keyword>
<keyword evidence="7" id="KW-0406">Ion transport</keyword>
<evidence type="ECO:0000256" key="1">
    <source>
        <dbReference type="ARBA" id="ARBA00004651"/>
    </source>
</evidence>
<feature type="transmembrane region" description="Helical" evidence="10">
    <location>
        <begin position="209"/>
        <end position="230"/>
    </location>
</feature>
<dbReference type="CDD" id="cd13131">
    <property type="entry name" value="MATE_NorM_like"/>
    <property type="match status" value="1"/>
</dbReference>
<keyword evidence="2" id="KW-0813">Transport</keyword>
<dbReference type="GO" id="GO:0005886">
    <property type="term" value="C:plasma membrane"/>
    <property type="evidence" value="ECO:0007669"/>
    <property type="project" value="UniProtKB-SubCell"/>
</dbReference>
<organism evidence="11">
    <name type="scientific">bioreactor metagenome</name>
    <dbReference type="NCBI Taxonomy" id="1076179"/>
    <lineage>
        <taxon>unclassified sequences</taxon>
        <taxon>metagenomes</taxon>
        <taxon>ecological metagenomes</taxon>
    </lineage>
</organism>
<keyword evidence="6 10" id="KW-1133">Transmembrane helix</keyword>
<name>A0A644YCP1_9ZZZZ</name>
<keyword evidence="4" id="KW-1003">Cell membrane</keyword>
<comment type="subcellular location">
    <subcellularLocation>
        <location evidence="1">Cell membrane</location>
        <topology evidence="1">Multi-pass membrane protein</topology>
    </subcellularLocation>
</comment>
<reference evidence="11" key="1">
    <citation type="submission" date="2019-08" db="EMBL/GenBank/DDBJ databases">
        <authorList>
            <person name="Kucharzyk K."/>
            <person name="Murdoch R.W."/>
            <person name="Higgins S."/>
            <person name="Loffler F."/>
        </authorList>
    </citation>
    <scope>NUCLEOTIDE SEQUENCE</scope>
</reference>
<evidence type="ECO:0000256" key="2">
    <source>
        <dbReference type="ARBA" id="ARBA00022448"/>
    </source>
</evidence>
<feature type="transmembrane region" description="Helical" evidence="10">
    <location>
        <begin position="373"/>
        <end position="398"/>
    </location>
</feature>
<sequence>MIDIVWNYAKEQYICKMNIKEYIPFYKRNLAMAIPVMLTQAGQVTVQLADNIMVGHLGTAQLASVSFANSIFILGMVFGIGFTQGLTPHVGQSYGRGEHGKAASLLQNSIILNTITAIFLTCAMYFAGKFMGQMGQTEQVVKYGQDYYNILLFSLIPFLLFFGMRQFSEGIGITKYAMYITLFANFTNILLNWTLIYGKFGFEPMGVSGAATATLISRIIMLLLFSLLFIKLECYKKYIRLFKAPFINKELMYKVLKTSIPLSFQNVVEITAFSLSAIMVGWLGEVSLASHQVAMSMSSFSFMLALGVGAAATIRVSHQYGFGDYKSMRIAGFASIHLSVVLMAICGLAYIVFRNYIPAIYTQDPMVREMAAGLLIISALFQIFDATQLASLACLRALADVKVPLVQSVISYYLVCLPLGYLFGFVFEMGAIGVWIGLLSGLAFAAVLFLYRFHVLSHRLIMNNTP</sequence>
<evidence type="ECO:0000256" key="4">
    <source>
        <dbReference type="ARBA" id="ARBA00022475"/>
    </source>
</evidence>
<feature type="transmembrane region" description="Helical" evidence="10">
    <location>
        <begin position="410"/>
        <end position="427"/>
    </location>
</feature>
<evidence type="ECO:0000313" key="11">
    <source>
        <dbReference type="EMBL" id="MPM25708.1"/>
    </source>
</evidence>
<dbReference type="NCBIfam" id="TIGR00797">
    <property type="entry name" value="matE"/>
    <property type="match status" value="1"/>
</dbReference>
<dbReference type="GO" id="GO:0015297">
    <property type="term" value="F:antiporter activity"/>
    <property type="evidence" value="ECO:0007669"/>
    <property type="project" value="UniProtKB-KW"/>
</dbReference>
<feature type="transmembrane region" description="Helical" evidence="10">
    <location>
        <begin position="61"/>
        <end position="82"/>
    </location>
</feature>
<feature type="transmembrane region" description="Helical" evidence="10">
    <location>
        <begin position="176"/>
        <end position="197"/>
    </location>
</feature>
<dbReference type="Pfam" id="PF01554">
    <property type="entry name" value="MatE"/>
    <property type="match status" value="2"/>
</dbReference>
<proteinExistence type="predicted"/>
<dbReference type="InterPro" id="IPR050222">
    <property type="entry name" value="MATE_MdtK"/>
</dbReference>
<feature type="transmembrane region" description="Helical" evidence="10">
    <location>
        <begin position="262"/>
        <end position="283"/>
    </location>
</feature>
<evidence type="ECO:0000256" key="5">
    <source>
        <dbReference type="ARBA" id="ARBA00022692"/>
    </source>
</evidence>
<keyword evidence="5 10" id="KW-0812">Transmembrane</keyword>
<dbReference type="GO" id="GO:0042910">
    <property type="term" value="F:xenobiotic transmembrane transporter activity"/>
    <property type="evidence" value="ECO:0007669"/>
    <property type="project" value="InterPro"/>
</dbReference>
<dbReference type="EMBL" id="VSSQ01004560">
    <property type="protein sequence ID" value="MPM25708.1"/>
    <property type="molecule type" value="Genomic_DNA"/>
</dbReference>
<evidence type="ECO:0000256" key="7">
    <source>
        <dbReference type="ARBA" id="ARBA00023065"/>
    </source>
</evidence>
<protein>
    <recommendedName>
        <fullName evidence="9">Multidrug-efflux transporter</fullName>
    </recommendedName>
</protein>
<dbReference type="PIRSF" id="PIRSF006603">
    <property type="entry name" value="DinF"/>
    <property type="match status" value="1"/>
</dbReference>
<dbReference type="PANTHER" id="PTHR43298">
    <property type="entry name" value="MULTIDRUG RESISTANCE PROTEIN NORM-RELATED"/>
    <property type="match status" value="1"/>
</dbReference>
<keyword evidence="8 10" id="KW-0472">Membrane</keyword>
<evidence type="ECO:0000256" key="3">
    <source>
        <dbReference type="ARBA" id="ARBA00022449"/>
    </source>
</evidence>
<evidence type="ECO:0000256" key="8">
    <source>
        <dbReference type="ARBA" id="ARBA00023136"/>
    </source>
</evidence>
<dbReference type="InterPro" id="IPR002528">
    <property type="entry name" value="MATE_fam"/>
</dbReference>
<feature type="transmembrane region" description="Helical" evidence="10">
    <location>
        <begin position="295"/>
        <end position="318"/>
    </location>
</feature>
<feature type="transmembrane region" description="Helical" evidence="10">
    <location>
        <begin position="103"/>
        <end position="127"/>
    </location>
</feature>
<feature type="transmembrane region" description="Helical" evidence="10">
    <location>
        <begin position="433"/>
        <end position="453"/>
    </location>
</feature>
<dbReference type="GO" id="GO:0006811">
    <property type="term" value="P:monoatomic ion transport"/>
    <property type="evidence" value="ECO:0007669"/>
    <property type="project" value="UniProtKB-KW"/>
</dbReference>